<comment type="caution">
    <text evidence="5">The sequence shown here is derived from an EMBL/GenBank/DDBJ whole genome shotgun (WGS) entry which is preliminary data.</text>
</comment>
<feature type="domain" description="PCI" evidence="4">
    <location>
        <begin position="223"/>
        <end position="391"/>
    </location>
</feature>
<dbReference type="Pfam" id="PF01399">
    <property type="entry name" value="PCI"/>
    <property type="match status" value="1"/>
</dbReference>
<dbReference type="GO" id="GO:0000502">
    <property type="term" value="C:proteasome complex"/>
    <property type="evidence" value="ECO:0007669"/>
    <property type="project" value="UniProtKB-KW"/>
</dbReference>
<sequence length="421" mass="47254">MSSAAVELERAQSLLKSSPQQAFEILNKLVQLETDVKDDESIRIKEQTILELARLLSKGKQVKDLEELIRFTRPFLNVISKAKAGTLVRALVDSYVNMNVNTGAEVDLCRECIEWARIEKRTYLRQSLEARLLTLFYDKQRYSDVLALASTLLRELKKVDDKALLVDVMLIESKTYFALGNVSKARAALVTARTTANAIYVPPALQSQLDLQSGIIHAAEDVDFKTAYSYFYEAFEGLDGIDDPRAVIALKYMLLSKIMLNVPEDVHIIVDGKLALKYIGTDVEALKAIARASSDRSLADFQAALVTYKEQLVDDPIIRSHLDNLYNKMLEQNLLRIIEPYSRVQIEHVSMIIELPQGVVEKKLSQMILDKSLPGILDQGEGVIVLYESNPVDKTYEAALDTVGNLNKALDSLFLRAKKLS</sequence>
<gene>
    <name evidence="5" type="ORF">BV898_03184</name>
</gene>
<keyword evidence="2 5" id="KW-0647">Proteasome</keyword>
<dbReference type="PANTHER" id="PTHR10678">
    <property type="entry name" value="26S PROTEASOME NON-ATPASE REGULATORY SUBUNIT 11/COP9 SIGNALOSOME COMPLEX SUBUNIT 2"/>
    <property type="match status" value="1"/>
</dbReference>
<dbReference type="Pfam" id="PF18503">
    <property type="entry name" value="RPN6_C_helix"/>
    <property type="match status" value="1"/>
</dbReference>
<dbReference type="SUPFAM" id="SSF46785">
    <property type="entry name" value="Winged helix' DNA-binding domain"/>
    <property type="match status" value="1"/>
</dbReference>
<dbReference type="SMART" id="SM00753">
    <property type="entry name" value="PAM"/>
    <property type="match status" value="1"/>
</dbReference>
<dbReference type="Proteomes" id="UP000192578">
    <property type="component" value="Unassembled WGS sequence"/>
</dbReference>
<dbReference type="SMART" id="SM00088">
    <property type="entry name" value="PINT"/>
    <property type="match status" value="1"/>
</dbReference>
<evidence type="ECO:0000256" key="2">
    <source>
        <dbReference type="ARBA" id="ARBA00022942"/>
    </source>
</evidence>
<protein>
    <submittedName>
        <fullName evidence="5">26S proteasome non-ATPase regulatory subunit 11A</fullName>
    </submittedName>
</protein>
<organism evidence="5 6">
    <name type="scientific">Hypsibius exemplaris</name>
    <name type="common">Freshwater tardigrade</name>
    <dbReference type="NCBI Taxonomy" id="2072580"/>
    <lineage>
        <taxon>Eukaryota</taxon>
        <taxon>Metazoa</taxon>
        <taxon>Ecdysozoa</taxon>
        <taxon>Tardigrada</taxon>
        <taxon>Eutardigrada</taxon>
        <taxon>Parachela</taxon>
        <taxon>Hypsibioidea</taxon>
        <taxon>Hypsibiidae</taxon>
        <taxon>Hypsibius</taxon>
    </lineage>
</organism>
<keyword evidence="6" id="KW-1185">Reference proteome</keyword>
<dbReference type="EMBL" id="MTYJ01000015">
    <property type="protein sequence ID" value="OQV22745.1"/>
    <property type="molecule type" value="Genomic_DNA"/>
</dbReference>
<dbReference type="InterPro" id="IPR000717">
    <property type="entry name" value="PCI_dom"/>
</dbReference>
<dbReference type="InterPro" id="IPR040773">
    <property type="entry name" value="Rpn6_N"/>
</dbReference>
<dbReference type="InterPro" id="IPR050871">
    <property type="entry name" value="26S_Proteasome/COP9_Components"/>
</dbReference>
<name>A0A1W0X5H2_HYPEX</name>
<dbReference type="InterPro" id="IPR040780">
    <property type="entry name" value="Rpn6_C_helix"/>
</dbReference>
<evidence type="ECO:0000256" key="1">
    <source>
        <dbReference type="ARBA" id="ARBA00007454"/>
    </source>
</evidence>
<evidence type="ECO:0000313" key="6">
    <source>
        <dbReference type="Proteomes" id="UP000192578"/>
    </source>
</evidence>
<accession>A0A1W0X5H2</accession>
<reference evidence="6" key="1">
    <citation type="submission" date="2017-01" db="EMBL/GenBank/DDBJ databases">
        <title>Comparative genomics of anhydrobiosis in the tardigrade Hypsibius dujardini.</title>
        <authorList>
            <person name="Yoshida Y."/>
            <person name="Koutsovoulos G."/>
            <person name="Laetsch D."/>
            <person name="Stevens L."/>
            <person name="Kumar S."/>
            <person name="Horikawa D."/>
            <person name="Ishino K."/>
            <person name="Komine S."/>
            <person name="Tomita M."/>
            <person name="Blaxter M."/>
            <person name="Arakawa K."/>
        </authorList>
    </citation>
    <scope>NUCLEOTIDE SEQUENCE [LARGE SCALE GENOMIC DNA]</scope>
    <source>
        <strain evidence="6">Z151</strain>
    </source>
</reference>
<proteinExistence type="inferred from homology"/>
<dbReference type="FunFam" id="1.25.40.570:FF:000016">
    <property type="entry name" value="26S proteasome regulatory subunit"/>
    <property type="match status" value="1"/>
</dbReference>
<dbReference type="OrthoDB" id="1418352at2759"/>
<dbReference type="Pfam" id="PF18055">
    <property type="entry name" value="RPN6_N"/>
    <property type="match status" value="1"/>
</dbReference>
<dbReference type="AlphaFoldDB" id="A0A1W0X5H2"/>
<evidence type="ECO:0000259" key="4">
    <source>
        <dbReference type="PROSITE" id="PS50250"/>
    </source>
</evidence>
<comment type="subunit">
    <text evidence="3">Component of the lid subcomplex of the 19S proteasome regulatory particle complex (also named PA700 complex). The 26S proteasome consists of a 20S proteasome core and two 19S regulatory subunits.</text>
</comment>
<dbReference type="Gene3D" id="1.25.40.570">
    <property type="match status" value="1"/>
</dbReference>
<evidence type="ECO:0000313" key="5">
    <source>
        <dbReference type="EMBL" id="OQV22745.1"/>
    </source>
</evidence>
<dbReference type="PROSITE" id="PS50250">
    <property type="entry name" value="PCI"/>
    <property type="match status" value="1"/>
</dbReference>
<dbReference type="InterPro" id="IPR036390">
    <property type="entry name" value="WH_DNA-bd_sf"/>
</dbReference>
<comment type="similarity">
    <text evidence="1">Belongs to the proteasome subunit S9 family.</text>
</comment>
<evidence type="ECO:0000256" key="3">
    <source>
        <dbReference type="ARBA" id="ARBA00062507"/>
    </source>
</evidence>